<dbReference type="InterPro" id="IPR058361">
    <property type="entry name" value="DUF8048"/>
</dbReference>
<dbReference type="Proteomes" id="UP000281564">
    <property type="component" value="Unassembled WGS sequence"/>
</dbReference>
<sequence>MPLDSVTLNEFSQTIDIVEAYFGSLIDDVAVHAPISRRQLVAVLARAQLSGSQLASGRLTDNGEIIHQSDDETLFWLDGDFWKNLGGVHCLNADEGRTAREVHRRLIEAIGGGVADYNRERDPFILINGTPGC</sequence>
<name>A0A3A6QBZ0_9EURY</name>
<dbReference type="EMBL" id="QMDW01000005">
    <property type="protein sequence ID" value="RJX50659.1"/>
    <property type="molecule type" value="Genomic_DNA"/>
</dbReference>
<dbReference type="Pfam" id="PF26222">
    <property type="entry name" value="DUF8048"/>
    <property type="match status" value="1"/>
</dbReference>
<evidence type="ECO:0000259" key="1">
    <source>
        <dbReference type="Pfam" id="PF26222"/>
    </source>
</evidence>
<dbReference type="RefSeq" id="WP_120083857.1">
    <property type="nucleotide sequence ID" value="NZ_QMDW01000005.1"/>
</dbReference>
<feature type="domain" description="DUF8048" evidence="1">
    <location>
        <begin position="23"/>
        <end position="115"/>
    </location>
</feature>
<dbReference type="AlphaFoldDB" id="A0A3A6QBZ0"/>
<accession>A0A3A6QBZ0</accession>
<gene>
    <name evidence="2" type="ORF">DP106_04675</name>
</gene>
<comment type="caution">
    <text evidence="2">The sequence shown here is derived from an EMBL/GenBank/DDBJ whole genome shotgun (WGS) entry which is preliminary data.</text>
</comment>
<reference evidence="2 3" key="1">
    <citation type="submission" date="2018-06" db="EMBL/GenBank/DDBJ databases">
        <title>Halonotius sp. F13-13 a new haloarchaeeon isolated from a solar saltern from Isla Cristina, Huelva, Spain.</title>
        <authorList>
            <person name="Duran-Viseras A."/>
            <person name="Sanchez-Porro C."/>
            <person name="Ventosa A."/>
        </authorList>
    </citation>
    <scope>NUCLEOTIDE SEQUENCE [LARGE SCALE GENOMIC DNA]</scope>
    <source>
        <strain evidence="2 3">CECT 7525</strain>
    </source>
</reference>
<evidence type="ECO:0000313" key="3">
    <source>
        <dbReference type="Proteomes" id="UP000281564"/>
    </source>
</evidence>
<organism evidence="2 3">
    <name type="scientific">Halonotius pteroides</name>
    <dbReference type="NCBI Taxonomy" id="268735"/>
    <lineage>
        <taxon>Archaea</taxon>
        <taxon>Methanobacteriati</taxon>
        <taxon>Methanobacteriota</taxon>
        <taxon>Stenosarchaea group</taxon>
        <taxon>Halobacteria</taxon>
        <taxon>Halobacteriales</taxon>
        <taxon>Haloferacaceae</taxon>
        <taxon>Halonotius</taxon>
    </lineage>
</organism>
<evidence type="ECO:0000313" key="2">
    <source>
        <dbReference type="EMBL" id="RJX50659.1"/>
    </source>
</evidence>
<protein>
    <recommendedName>
        <fullName evidence="1">DUF8048 domain-containing protein</fullName>
    </recommendedName>
</protein>
<keyword evidence="3" id="KW-1185">Reference proteome</keyword>
<proteinExistence type="predicted"/>